<dbReference type="RefSeq" id="WP_344693593.1">
    <property type="nucleotide sequence ID" value="NZ_BAABBF010000005.1"/>
</dbReference>
<proteinExistence type="predicted"/>
<feature type="transmembrane region" description="Helical" evidence="1">
    <location>
        <begin position="12"/>
        <end position="36"/>
    </location>
</feature>
<dbReference type="Proteomes" id="UP001500523">
    <property type="component" value="Unassembled WGS sequence"/>
</dbReference>
<name>A0ABP7E6Q9_9SPHN</name>
<accession>A0ABP7E6Q9</accession>
<evidence type="ECO:0000256" key="1">
    <source>
        <dbReference type="SAM" id="Phobius"/>
    </source>
</evidence>
<keyword evidence="1" id="KW-0812">Transmembrane</keyword>
<organism evidence="2 3">
    <name type="scientific">Sphingomonas cynarae</name>
    <dbReference type="NCBI Taxonomy" id="930197"/>
    <lineage>
        <taxon>Bacteria</taxon>
        <taxon>Pseudomonadati</taxon>
        <taxon>Pseudomonadota</taxon>
        <taxon>Alphaproteobacteria</taxon>
        <taxon>Sphingomonadales</taxon>
        <taxon>Sphingomonadaceae</taxon>
        <taxon>Sphingomonas</taxon>
    </lineage>
</organism>
<gene>
    <name evidence="2" type="ORF">GCM10022268_23580</name>
</gene>
<reference evidence="3" key="1">
    <citation type="journal article" date="2019" name="Int. J. Syst. Evol. Microbiol.">
        <title>The Global Catalogue of Microorganisms (GCM) 10K type strain sequencing project: providing services to taxonomists for standard genome sequencing and annotation.</title>
        <authorList>
            <consortium name="The Broad Institute Genomics Platform"/>
            <consortium name="The Broad Institute Genome Sequencing Center for Infectious Disease"/>
            <person name="Wu L."/>
            <person name="Ma J."/>
        </authorList>
    </citation>
    <scope>NUCLEOTIDE SEQUENCE [LARGE SCALE GENOMIC DNA]</scope>
    <source>
        <strain evidence="3">JCM 17498</strain>
    </source>
</reference>
<comment type="caution">
    <text evidence="2">The sequence shown here is derived from an EMBL/GenBank/DDBJ whole genome shotgun (WGS) entry which is preliminary data.</text>
</comment>
<keyword evidence="1" id="KW-1133">Transmembrane helix</keyword>
<evidence type="ECO:0000313" key="3">
    <source>
        <dbReference type="Proteomes" id="UP001500523"/>
    </source>
</evidence>
<dbReference type="EMBL" id="BAABBF010000005">
    <property type="protein sequence ID" value="GAA3714115.1"/>
    <property type="molecule type" value="Genomic_DNA"/>
</dbReference>
<keyword evidence="1" id="KW-0472">Membrane</keyword>
<evidence type="ECO:0000313" key="2">
    <source>
        <dbReference type="EMBL" id="GAA3714115.1"/>
    </source>
</evidence>
<protein>
    <submittedName>
        <fullName evidence="2">Uncharacterized protein</fullName>
    </submittedName>
</protein>
<keyword evidence="3" id="KW-1185">Reference proteome</keyword>
<sequence length="198" mass="22297">MKETSDQQTRRRWVTLAEVLAVAGVVIAGLTLYNSWQERRDSASTKIEERTAAARDRTRFELRGVPASGHSSILLTRDEAHPLGDVRISFPTALGVAPQDAVGHTIEADWFERPLREQTDGGEDDVTGRLPVLVDYSFMADDKPIARHAIYDIVWKTEGQLLRGRRVTLIDFRLREAGGSQRRIDALWARDKPKPPVK</sequence>